<dbReference type="GO" id="GO:0006006">
    <property type="term" value="P:glucose metabolic process"/>
    <property type="evidence" value="ECO:0007669"/>
    <property type="project" value="TreeGrafter"/>
</dbReference>
<dbReference type="Gene3D" id="3.30.420.40">
    <property type="match status" value="1"/>
</dbReference>
<dbReference type="KEGG" id="cot:CORT_0G00190"/>
<dbReference type="GO" id="GO:0019158">
    <property type="term" value="F:mannokinase activity"/>
    <property type="evidence" value="ECO:0007669"/>
    <property type="project" value="TreeGrafter"/>
</dbReference>
<dbReference type="GO" id="GO:0005536">
    <property type="term" value="F:D-glucose binding"/>
    <property type="evidence" value="ECO:0007669"/>
    <property type="project" value="InterPro"/>
</dbReference>
<dbReference type="GO" id="GO:0008865">
    <property type="term" value="F:fructokinase activity"/>
    <property type="evidence" value="ECO:0007669"/>
    <property type="project" value="TreeGrafter"/>
</dbReference>
<dbReference type="CDD" id="cd24000">
    <property type="entry name" value="ASKHA_NBD_HK"/>
    <property type="match status" value="1"/>
</dbReference>
<keyword evidence="4 6" id="KW-0418">Kinase</keyword>
<dbReference type="PRINTS" id="PR00475">
    <property type="entry name" value="HEXOKINASE"/>
</dbReference>
<evidence type="ECO:0000313" key="9">
    <source>
        <dbReference type="EMBL" id="CCG24710.1"/>
    </source>
</evidence>
<dbReference type="eggNOG" id="KOG1369">
    <property type="taxonomic scope" value="Eukaryota"/>
</dbReference>
<dbReference type="GO" id="GO:0001678">
    <property type="term" value="P:intracellular glucose homeostasis"/>
    <property type="evidence" value="ECO:0007669"/>
    <property type="project" value="InterPro"/>
</dbReference>
<keyword evidence="6" id="KW-0324">Glycolysis</keyword>
<dbReference type="HOGENOM" id="CLU_014393_4_1_1"/>
<evidence type="ECO:0000259" key="7">
    <source>
        <dbReference type="Pfam" id="PF00349"/>
    </source>
</evidence>
<dbReference type="GO" id="GO:0006096">
    <property type="term" value="P:glycolytic process"/>
    <property type="evidence" value="ECO:0007669"/>
    <property type="project" value="UniProtKB-UniPathway"/>
</dbReference>
<evidence type="ECO:0000256" key="1">
    <source>
        <dbReference type="ARBA" id="ARBA00009225"/>
    </source>
</evidence>
<organism evidence="9 10">
    <name type="scientific">Candida orthopsilosis (strain 90-125)</name>
    <name type="common">Yeast</name>
    <dbReference type="NCBI Taxonomy" id="1136231"/>
    <lineage>
        <taxon>Eukaryota</taxon>
        <taxon>Fungi</taxon>
        <taxon>Dikarya</taxon>
        <taxon>Ascomycota</taxon>
        <taxon>Saccharomycotina</taxon>
        <taxon>Pichiomycetes</taxon>
        <taxon>Debaryomycetaceae</taxon>
        <taxon>Candida/Lodderomyces clade</taxon>
        <taxon>Candida</taxon>
    </lineage>
</organism>
<reference evidence="9 10" key="1">
    <citation type="journal article" date="2012" name="PLoS ONE">
        <title>Sequence and analysis of the genome of the pathogenic yeast Candida orthopsilosis.</title>
        <authorList>
            <person name="Riccombeni A."/>
            <person name="Vidanes G."/>
            <person name="Proux-Wera E."/>
            <person name="Wolfe K.H."/>
            <person name="Butler G."/>
        </authorList>
    </citation>
    <scope>NUCLEOTIDE SEQUENCE [LARGE SCALE GENOMIC DNA]</scope>
    <source>
        <strain evidence="9 10">Co 90-125</strain>
    </source>
</reference>
<keyword evidence="5 6" id="KW-0067">ATP-binding</keyword>
<evidence type="ECO:0000256" key="4">
    <source>
        <dbReference type="ARBA" id="ARBA00022777"/>
    </source>
</evidence>
<feature type="domain" description="Hexokinase C-terminal" evidence="8">
    <location>
        <begin position="290"/>
        <end position="552"/>
    </location>
</feature>
<dbReference type="Pfam" id="PF03727">
    <property type="entry name" value="Hexokinase_2"/>
    <property type="match status" value="1"/>
</dbReference>
<proteinExistence type="inferred from homology"/>
<keyword evidence="10" id="KW-1185">Reference proteome</keyword>
<dbReference type="InterPro" id="IPR043129">
    <property type="entry name" value="ATPase_NBD"/>
</dbReference>
<dbReference type="GeneID" id="14541991"/>
<gene>
    <name evidence="9" type="ORF">CORT_0G00190</name>
</gene>
<evidence type="ECO:0000256" key="5">
    <source>
        <dbReference type="ARBA" id="ARBA00022840"/>
    </source>
</evidence>
<dbReference type="Pfam" id="PF00349">
    <property type="entry name" value="Hexokinase_1"/>
    <property type="match status" value="1"/>
</dbReference>
<evidence type="ECO:0000256" key="6">
    <source>
        <dbReference type="RuleBase" id="RU362007"/>
    </source>
</evidence>
<accession>H8X9P4</accession>
<evidence type="ECO:0000259" key="8">
    <source>
        <dbReference type="Pfam" id="PF03727"/>
    </source>
</evidence>
<dbReference type="GO" id="GO:0004340">
    <property type="term" value="F:glucokinase activity"/>
    <property type="evidence" value="ECO:0007669"/>
    <property type="project" value="TreeGrafter"/>
</dbReference>
<dbReference type="InterPro" id="IPR001312">
    <property type="entry name" value="Hexokinase"/>
</dbReference>
<evidence type="ECO:0000256" key="2">
    <source>
        <dbReference type="ARBA" id="ARBA00022679"/>
    </source>
</evidence>
<sequence length="556" mass="62679">MIQSINTLINNLPSYGVKSGVANKNEAACSITSLESKEIEVDTKSIHSLSEGSSSLSSPRSSPISSTDSISIHDFKISSSLDLIIKSFRDPLTDNNLEKHSELLLSDFNSSLTENSITMLPNYNISPAGDENGSYLVVDLGGSTLRVAVVDIAPQDEKYDSRSDRINVVVEEKWLISNEYKVINRNFFKFIGSKIMETIKKQEILKSSDIIKTGITWSFPLDTTSYNNGKIRHVSKGYTIGDDIYDKDLKQLFESVFQEEFNVKVDIRSILNDSLAVYAAGAFLDEKMRLAMVLGTGFNMCCSLEASKDNMHPSKLIDKKMLFNTELSLFGQHLCDDFATKYDAIIDDRFDNFKHHFKTYSSPDPETNTIFQPHELMTSGRYLPELTRLVLAELIERKEIFTEFDSEELNIISNVKYDGFEGELMCFINESHDFDAIGERICQVYQWKKTISDSDISIIRYVIKAIIQRAAFIVANAIIAFFKLIKQYNRLDDLKGLLTIGYVGSVLNHFHNYRNLVINYVNSSEDAKACGYKIDLELIENSSIIGAAIGAAYYSK</sequence>
<dbReference type="EC" id="2.7.1.-" evidence="6"/>
<dbReference type="OrthoDB" id="419537at2759"/>
<dbReference type="UniPathway" id="UPA00109">
    <property type="reaction ID" value="UER00180"/>
</dbReference>
<dbReference type="InterPro" id="IPR022673">
    <property type="entry name" value="Hexokinase_C"/>
</dbReference>
<keyword evidence="3 6" id="KW-0547">Nucleotide-binding</keyword>
<dbReference type="GO" id="GO:0005829">
    <property type="term" value="C:cytosol"/>
    <property type="evidence" value="ECO:0007669"/>
    <property type="project" value="TreeGrafter"/>
</dbReference>
<dbReference type="EMBL" id="HE681725">
    <property type="protein sequence ID" value="CCG24710.1"/>
    <property type="molecule type" value="Genomic_DNA"/>
</dbReference>
<evidence type="ECO:0000256" key="3">
    <source>
        <dbReference type="ARBA" id="ARBA00022741"/>
    </source>
</evidence>
<protein>
    <recommendedName>
        <fullName evidence="6">Phosphotransferase</fullName>
        <ecNumber evidence="6">2.7.1.-</ecNumber>
    </recommendedName>
</protein>
<dbReference type="RefSeq" id="XP_003870838.1">
    <property type="nucleotide sequence ID" value="XM_003870789.1"/>
</dbReference>
<dbReference type="InterPro" id="IPR022672">
    <property type="entry name" value="Hexokinase_N"/>
</dbReference>
<dbReference type="GO" id="GO:0006013">
    <property type="term" value="P:mannose metabolic process"/>
    <property type="evidence" value="ECO:0007669"/>
    <property type="project" value="TreeGrafter"/>
</dbReference>
<comment type="similarity">
    <text evidence="1 6">Belongs to the hexokinase family.</text>
</comment>
<evidence type="ECO:0000313" key="10">
    <source>
        <dbReference type="Proteomes" id="UP000005018"/>
    </source>
</evidence>
<name>H8X9P4_CANO9</name>
<dbReference type="AlphaFoldDB" id="H8X9P4"/>
<dbReference type="Proteomes" id="UP000005018">
    <property type="component" value="Chromosome 7"/>
</dbReference>
<dbReference type="PANTHER" id="PTHR19443">
    <property type="entry name" value="HEXOKINASE"/>
    <property type="match status" value="1"/>
</dbReference>
<dbReference type="GO" id="GO:0005524">
    <property type="term" value="F:ATP binding"/>
    <property type="evidence" value="ECO:0007669"/>
    <property type="project" value="UniProtKB-UniRule"/>
</dbReference>
<dbReference type="Gene3D" id="3.40.367.20">
    <property type="match status" value="1"/>
</dbReference>
<feature type="domain" description="Hexokinase N-terminal" evidence="7">
    <location>
        <begin position="92"/>
        <end position="282"/>
    </location>
</feature>
<dbReference type="SUPFAM" id="SSF53067">
    <property type="entry name" value="Actin-like ATPase domain"/>
    <property type="match status" value="2"/>
</dbReference>
<keyword evidence="2 6" id="KW-0808">Transferase</keyword>
<dbReference type="PROSITE" id="PS51748">
    <property type="entry name" value="HEXOKINASE_2"/>
    <property type="match status" value="1"/>
</dbReference>
<dbReference type="GO" id="GO:0005739">
    <property type="term" value="C:mitochondrion"/>
    <property type="evidence" value="ECO:0007669"/>
    <property type="project" value="TreeGrafter"/>
</dbReference>
<dbReference type="PANTHER" id="PTHR19443:SF24">
    <property type="entry name" value="PHOSPHOTRANSFERASE"/>
    <property type="match status" value="1"/>
</dbReference>